<dbReference type="InterPro" id="IPR012223">
    <property type="entry name" value="TEII"/>
</dbReference>
<reference evidence="3" key="1">
    <citation type="journal article" date="2013" name="Environ. Microbiol.">
        <title>Seasonally variable intestinal metagenomes of the red palm weevil (Rhynchophorus ferrugineus).</title>
        <authorList>
            <person name="Jia S."/>
            <person name="Zhang X."/>
            <person name="Zhang G."/>
            <person name="Yin A."/>
            <person name="Zhang S."/>
            <person name="Li F."/>
            <person name="Wang L."/>
            <person name="Zhao D."/>
            <person name="Yun Q."/>
            <person name="Tala"/>
            <person name="Wang J."/>
            <person name="Sun G."/>
            <person name="Baabdullah M."/>
            <person name="Yu X."/>
            <person name="Hu S."/>
            <person name="Al-Mssallem I.S."/>
            <person name="Yu J."/>
        </authorList>
    </citation>
    <scope>NUCLEOTIDE SEQUENCE</scope>
</reference>
<evidence type="ECO:0000256" key="1">
    <source>
        <dbReference type="ARBA" id="ARBA00007169"/>
    </source>
</evidence>
<evidence type="ECO:0000313" key="3">
    <source>
        <dbReference type="EMBL" id="AIA87263.1"/>
    </source>
</evidence>
<dbReference type="Pfam" id="PF00975">
    <property type="entry name" value="Thioesterase"/>
    <property type="match status" value="1"/>
</dbReference>
<dbReference type="Gene3D" id="3.40.50.1820">
    <property type="entry name" value="alpha/beta hydrolase"/>
    <property type="match status" value="1"/>
</dbReference>
<dbReference type="EMBL" id="KF119995">
    <property type="protein sequence ID" value="AIA87263.1"/>
    <property type="molecule type" value="Genomic_DNA"/>
</dbReference>
<dbReference type="SUPFAM" id="SSF53474">
    <property type="entry name" value="alpha/beta-Hydrolases"/>
    <property type="match status" value="1"/>
</dbReference>
<organism evidence="3">
    <name type="scientific">uncultured Candidatus Solibacter sp</name>
    <dbReference type="NCBI Taxonomy" id="708629"/>
    <lineage>
        <taxon>Bacteria</taxon>
        <taxon>Pseudomonadati</taxon>
        <taxon>Acidobacteriota</taxon>
        <taxon>Terriglobia</taxon>
        <taxon>Bryobacterales</taxon>
        <taxon>Solibacteraceae</taxon>
        <taxon>Candidatus Solibacter</taxon>
        <taxon>environmental samples</taxon>
    </lineage>
</organism>
<accession>A0A060BS82</accession>
<dbReference type="AlphaFoldDB" id="A0A060BS82"/>
<protein>
    <submittedName>
        <fullName evidence="3">CAZy families GT4 protein</fullName>
    </submittedName>
</protein>
<dbReference type="PANTHER" id="PTHR11487:SF0">
    <property type="entry name" value="S-ACYL FATTY ACID SYNTHASE THIOESTERASE, MEDIUM CHAIN"/>
    <property type="match status" value="1"/>
</dbReference>
<proteinExistence type="inferred from homology"/>
<dbReference type="GO" id="GO:0008610">
    <property type="term" value="P:lipid biosynthetic process"/>
    <property type="evidence" value="ECO:0007669"/>
    <property type="project" value="TreeGrafter"/>
</dbReference>
<comment type="similarity">
    <text evidence="1">Belongs to the thioesterase family.</text>
</comment>
<name>A0A060BS82_9BACT</name>
<dbReference type="PANTHER" id="PTHR11487">
    <property type="entry name" value="THIOESTERASE"/>
    <property type="match status" value="1"/>
</dbReference>
<dbReference type="InterPro" id="IPR029058">
    <property type="entry name" value="AB_hydrolase_fold"/>
</dbReference>
<dbReference type="InterPro" id="IPR001031">
    <property type="entry name" value="Thioesterase"/>
</dbReference>
<feature type="non-terminal residue" evidence="3">
    <location>
        <position position="1"/>
    </location>
</feature>
<feature type="domain" description="Thioesterase" evidence="2">
    <location>
        <begin position="6"/>
        <end position="129"/>
    </location>
</feature>
<feature type="non-terminal residue" evidence="3">
    <location>
        <position position="131"/>
    </location>
</feature>
<evidence type="ECO:0000259" key="2">
    <source>
        <dbReference type="Pfam" id="PF00975"/>
    </source>
</evidence>
<sequence length="131" mass="15157">SYKISRQLIGSIVFDYPGHGKRVKEQLSETIDDIVNDLYERVSLHIEKTNNYIMYGHSMGAIIAFLLCHKIQNESKRLPVKLVVSGRKSPRLPSLTNDSILPDNKFWDKLEQLGGISSRIREYKELMVFLY</sequence>